<name>A0A2N6NVB7_BEABA</name>
<dbReference type="EMBL" id="MRVG01000003">
    <property type="protein sequence ID" value="PMB71213.1"/>
    <property type="molecule type" value="Genomic_DNA"/>
</dbReference>
<evidence type="ECO:0000313" key="2">
    <source>
        <dbReference type="EMBL" id="PMB71213.1"/>
    </source>
</evidence>
<evidence type="ECO:0000256" key="1">
    <source>
        <dbReference type="SAM" id="Phobius"/>
    </source>
</evidence>
<keyword evidence="1" id="KW-1133">Transmembrane helix</keyword>
<reference evidence="2 3" key="1">
    <citation type="journal article" date="2016" name="Appl. Microbiol. Biotechnol.">
        <title>Characterization of T-DNA insertion mutants with decreased virulence in the entomopathogenic fungus Beauveria bassiana JEF-007.</title>
        <authorList>
            <person name="Kim S."/>
            <person name="Lee S.J."/>
            <person name="Nai Y.S."/>
            <person name="Yu J.S."/>
            <person name="Lee M.R."/>
            <person name="Yang Y.T."/>
            <person name="Kim J.S."/>
        </authorList>
    </citation>
    <scope>NUCLEOTIDE SEQUENCE [LARGE SCALE GENOMIC DNA]</scope>
    <source>
        <strain evidence="2 3">JEF-007</strain>
    </source>
</reference>
<sequence length="112" mass="13020">MDNDDLLDLDGPRRMTIVMEEWKTGSMANHTREIAIPNTFGRRPVPANWRGNTLIAGAVIFGIVAVTWKFGADREQWAHRPQPGEWYPSRRWSKQLIQWDKEESQAEQSKNQ</sequence>
<evidence type="ECO:0000313" key="3">
    <source>
        <dbReference type="Proteomes" id="UP000235728"/>
    </source>
</evidence>
<proteinExistence type="predicted"/>
<keyword evidence="1" id="KW-0472">Membrane</keyword>
<protein>
    <submittedName>
        <fullName evidence="2">Uncharacterized protein</fullName>
    </submittedName>
</protein>
<gene>
    <name evidence="2" type="ORF">BM221_003680</name>
</gene>
<keyword evidence="1" id="KW-0812">Transmembrane</keyword>
<dbReference type="AlphaFoldDB" id="A0A2N6NVB7"/>
<organism evidence="2 3">
    <name type="scientific">Beauveria bassiana</name>
    <name type="common">White muscardine disease fungus</name>
    <name type="synonym">Tritirachium shiotae</name>
    <dbReference type="NCBI Taxonomy" id="176275"/>
    <lineage>
        <taxon>Eukaryota</taxon>
        <taxon>Fungi</taxon>
        <taxon>Dikarya</taxon>
        <taxon>Ascomycota</taxon>
        <taxon>Pezizomycotina</taxon>
        <taxon>Sordariomycetes</taxon>
        <taxon>Hypocreomycetidae</taxon>
        <taxon>Hypocreales</taxon>
        <taxon>Cordycipitaceae</taxon>
        <taxon>Beauveria</taxon>
    </lineage>
</organism>
<accession>A0A2N6NVB7</accession>
<feature type="transmembrane region" description="Helical" evidence="1">
    <location>
        <begin position="54"/>
        <end position="72"/>
    </location>
</feature>
<comment type="caution">
    <text evidence="2">The sequence shown here is derived from an EMBL/GenBank/DDBJ whole genome shotgun (WGS) entry which is preliminary data.</text>
</comment>
<dbReference type="Proteomes" id="UP000235728">
    <property type="component" value="Unassembled WGS sequence"/>
</dbReference>